<keyword evidence="6" id="KW-0808">Transferase</keyword>
<dbReference type="SUPFAM" id="SSF55961">
    <property type="entry name" value="Bet v1-like"/>
    <property type="match status" value="1"/>
</dbReference>
<gene>
    <name evidence="6" type="primary">van</name>
    <name evidence="6" type="ORF">OA50_00453</name>
</gene>
<dbReference type="OrthoDB" id="9800776at2"/>
<dbReference type="GO" id="GO:0032259">
    <property type="term" value="P:methylation"/>
    <property type="evidence" value="ECO:0007669"/>
    <property type="project" value="UniProtKB-KW"/>
</dbReference>
<dbReference type="Gene3D" id="2.102.10.10">
    <property type="entry name" value="Rieske [2Fe-2S] iron-sulphur domain"/>
    <property type="match status" value="1"/>
</dbReference>
<name>A0A0B3SW02_9RHOB</name>
<keyword evidence="6" id="KW-0489">Methyltransferase</keyword>
<dbReference type="GO" id="GO:0046872">
    <property type="term" value="F:metal ion binding"/>
    <property type="evidence" value="ECO:0007669"/>
    <property type="project" value="UniProtKB-KW"/>
</dbReference>
<evidence type="ECO:0000313" key="6">
    <source>
        <dbReference type="EMBL" id="KHQ54619.1"/>
    </source>
</evidence>
<protein>
    <submittedName>
        <fullName evidence="6">Putative Vanillate O-demethylase oxygenase</fullName>
        <ecNumber evidence="6">1.14.13.82</ecNumber>
    </submittedName>
</protein>
<dbReference type="InterPro" id="IPR036922">
    <property type="entry name" value="Rieske_2Fe-2S_sf"/>
</dbReference>
<dbReference type="STRING" id="561184.SAMN05216376_107293"/>
<dbReference type="PANTHER" id="PTHR21266:SF60">
    <property type="entry name" value="3-KETOSTEROID-9-ALPHA-MONOOXYGENASE, OXYGENASE COMPONENT"/>
    <property type="match status" value="1"/>
</dbReference>
<keyword evidence="3 6" id="KW-0560">Oxidoreductase</keyword>
<dbReference type="InterPro" id="IPR017941">
    <property type="entry name" value="Rieske_2Fe-2S"/>
</dbReference>
<dbReference type="Pfam" id="PF19112">
    <property type="entry name" value="VanA_C"/>
    <property type="match status" value="1"/>
</dbReference>
<proteinExistence type="predicted"/>
<keyword evidence="1" id="KW-0001">2Fe-2S</keyword>
<dbReference type="CDD" id="cd08878">
    <property type="entry name" value="RHO_alpha_C_DMO-like"/>
    <property type="match status" value="1"/>
</dbReference>
<evidence type="ECO:0000256" key="3">
    <source>
        <dbReference type="ARBA" id="ARBA00023002"/>
    </source>
</evidence>
<dbReference type="PATRIC" id="fig|1515334.3.peg.458"/>
<dbReference type="SUPFAM" id="SSF50022">
    <property type="entry name" value="ISP domain"/>
    <property type="match status" value="1"/>
</dbReference>
<organism evidence="6 7">
    <name type="scientific">Mameliella alba</name>
    <dbReference type="NCBI Taxonomy" id="561184"/>
    <lineage>
        <taxon>Bacteria</taxon>
        <taxon>Pseudomonadati</taxon>
        <taxon>Pseudomonadota</taxon>
        <taxon>Alphaproteobacteria</taxon>
        <taxon>Rhodobacterales</taxon>
        <taxon>Roseobacteraceae</taxon>
        <taxon>Mameliella</taxon>
    </lineage>
</organism>
<dbReference type="RefSeq" id="WP_043136896.1">
    <property type="nucleotide sequence ID" value="NZ_AP022337.1"/>
</dbReference>
<evidence type="ECO:0000256" key="1">
    <source>
        <dbReference type="ARBA" id="ARBA00022714"/>
    </source>
</evidence>
<evidence type="ECO:0000256" key="2">
    <source>
        <dbReference type="ARBA" id="ARBA00022723"/>
    </source>
</evidence>
<keyword evidence="4" id="KW-0408">Iron</keyword>
<accession>A0A0B3SW02</accession>
<dbReference type="InterPro" id="IPR050584">
    <property type="entry name" value="Cholesterol_7-desaturase"/>
</dbReference>
<sequence length="356" mass="40460">MTTLVRNAWYVAAWSREVDDELRRFTILGDHILLYRRKDGTVAALEDRCPHRLLPLSKGKRIGDAVQCGYHGLTFGSDGKCTRVPGQDKIPPSAYVESYPIEERHGIVWIWMGERHRADPDAIFDLPQFTDPGWHAHHGDALHLKSNYLNVAENLVDPAHVSFVHPTTLGNSASENVPVHVSTEGETITAWRWIRDAEPIGFFKAFGGFEGNVDRWHYYHLHLPSIAVIDFGSADAADQIAEDDRDSGNRVLALHFMTPVDEGYTIDRWMHLRNTAVDTEEASDKIDAMFRIAFAEDKAILEAVHAEEQRPMKRRPIRIAIDRGPMVYRKRINDLLETERTLDASAETNASFVYHD</sequence>
<dbReference type="Proteomes" id="UP000030960">
    <property type="component" value="Unassembled WGS sequence"/>
</dbReference>
<dbReference type="EMBL" id="JSUQ01000002">
    <property type="protein sequence ID" value="KHQ54619.1"/>
    <property type="molecule type" value="Genomic_DNA"/>
</dbReference>
<dbReference type="PANTHER" id="PTHR21266">
    <property type="entry name" value="IRON-SULFUR DOMAIN CONTAINING PROTEIN"/>
    <property type="match status" value="1"/>
</dbReference>
<dbReference type="AlphaFoldDB" id="A0A0B3SW02"/>
<dbReference type="GO" id="GO:0008168">
    <property type="term" value="F:methyltransferase activity"/>
    <property type="evidence" value="ECO:0007669"/>
    <property type="project" value="UniProtKB-KW"/>
</dbReference>
<dbReference type="InterPro" id="IPR044043">
    <property type="entry name" value="VanA_C_cat"/>
</dbReference>
<evidence type="ECO:0000256" key="4">
    <source>
        <dbReference type="ARBA" id="ARBA00023004"/>
    </source>
</evidence>
<reference evidence="6 7" key="1">
    <citation type="submission" date="2014-10" db="EMBL/GenBank/DDBJ databases">
        <title>Genome sequence of Ponticoccus sp. strain UMTAT08 isolated from clonal culture of toxic dinoflagellate Alexandrium tamiyavanichii.</title>
        <authorList>
            <person name="Gan H.Y."/>
            <person name="Muhd D.-D."/>
            <person name="Mohd Noor M.E."/>
            <person name="Yeong Y.S."/>
            <person name="Usup G."/>
        </authorList>
    </citation>
    <scope>NUCLEOTIDE SEQUENCE [LARGE SCALE GENOMIC DNA]</scope>
    <source>
        <strain evidence="6 7">UMTAT08</strain>
    </source>
</reference>
<keyword evidence="2" id="KW-0479">Metal-binding</keyword>
<dbReference type="PROSITE" id="PS51296">
    <property type="entry name" value="RIESKE"/>
    <property type="match status" value="1"/>
</dbReference>
<dbReference type="EC" id="1.14.13.82" evidence="6"/>
<dbReference type="Pfam" id="PF00355">
    <property type="entry name" value="Rieske"/>
    <property type="match status" value="1"/>
</dbReference>
<dbReference type="GO" id="GO:0018489">
    <property type="term" value="F:vanillate monooxygenase activity"/>
    <property type="evidence" value="ECO:0007669"/>
    <property type="project" value="UniProtKB-EC"/>
</dbReference>
<keyword evidence="5" id="KW-0411">Iron-sulfur</keyword>
<keyword evidence="7" id="KW-1185">Reference proteome</keyword>
<comment type="caution">
    <text evidence="6">The sequence shown here is derived from an EMBL/GenBank/DDBJ whole genome shotgun (WGS) entry which is preliminary data.</text>
</comment>
<dbReference type="Gene3D" id="3.90.380.10">
    <property type="entry name" value="Naphthalene 1,2-dioxygenase Alpha Subunit, Chain A, domain 1"/>
    <property type="match status" value="1"/>
</dbReference>
<evidence type="ECO:0000256" key="5">
    <source>
        <dbReference type="ARBA" id="ARBA00023014"/>
    </source>
</evidence>
<dbReference type="GO" id="GO:0051537">
    <property type="term" value="F:2 iron, 2 sulfur cluster binding"/>
    <property type="evidence" value="ECO:0007669"/>
    <property type="project" value="UniProtKB-KW"/>
</dbReference>
<evidence type="ECO:0000313" key="7">
    <source>
        <dbReference type="Proteomes" id="UP000030960"/>
    </source>
</evidence>